<comment type="caution">
    <text evidence="2">The sequence shown here is derived from an EMBL/GenBank/DDBJ whole genome shotgun (WGS) entry which is preliminary data.</text>
</comment>
<gene>
    <name evidence="2" type="ORF">HNY73_008761</name>
</gene>
<reference evidence="2" key="1">
    <citation type="journal article" date="2020" name="bioRxiv">
        <title>Chromosome-level reference genome of the European wasp spider Argiope bruennichi: a resource for studies on range expansion and evolutionary adaptation.</title>
        <authorList>
            <person name="Sheffer M.M."/>
            <person name="Hoppe A."/>
            <person name="Krehenwinkel H."/>
            <person name="Uhl G."/>
            <person name="Kuss A.W."/>
            <person name="Jensen L."/>
            <person name="Jensen C."/>
            <person name="Gillespie R.G."/>
            <person name="Hoff K.J."/>
            <person name="Prost S."/>
        </authorList>
    </citation>
    <scope>NUCLEOTIDE SEQUENCE</scope>
</reference>
<name>A0A8T0FDY1_ARGBR</name>
<protein>
    <submittedName>
        <fullName evidence="2">Uncharacterized protein</fullName>
    </submittedName>
</protein>
<dbReference type="EMBL" id="JABXBU010000015">
    <property type="protein sequence ID" value="KAF8787133.1"/>
    <property type="molecule type" value="Genomic_DNA"/>
</dbReference>
<feature type="signal peptide" evidence="1">
    <location>
        <begin position="1"/>
        <end position="26"/>
    </location>
</feature>
<proteinExistence type="predicted"/>
<reference evidence="2" key="2">
    <citation type="submission" date="2020-06" db="EMBL/GenBank/DDBJ databases">
        <authorList>
            <person name="Sheffer M."/>
        </authorList>
    </citation>
    <scope>NUCLEOTIDE SEQUENCE</scope>
</reference>
<dbReference type="AlphaFoldDB" id="A0A8T0FDY1"/>
<evidence type="ECO:0000256" key="1">
    <source>
        <dbReference type="SAM" id="SignalP"/>
    </source>
</evidence>
<organism evidence="2 3">
    <name type="scientific">Argiope bruennichi</name>
    <name type="common">Wasp spider</name>
    <name type="synonym">Aranea bruennichi</name>
    <dbReference type="NCBI Taxonomy" id="94029"/>
    <lineage>
        <taxon>Eukaryota</taxon>
        <taxon>Metazoa</taxon>
        <taxon>Ecdysozoa</taxon>
        <taxon>Arthropoda</taxon>
        <taxon>Chelicerata</taxon>
        <taxon>Arachnida</taxon>
        <taxon>Araneae</taxon>
        <taxon>Araneomorphae</taxon>
        <taxon>Entelegynae</taxon>
        <taxon>Araneoidea</taxon>
        <taxon>Araneidae</taxon>
        <taxon>Argiope</taxon>
    </lineage>
</organism>
<dbReference type="Proteomes" id="UP000807504">
    <property type="component" value="Unassembled WGS sequence"/>
</dbReference>
<evidence type="ECO:0000313" key="2">
    <source>
        <dbReference type="EMBL" id="KAF8787133.1"/>
    </source>
</evidence>
<feature type="chain" id="PRO_5035807487" evidence="1">
    <location>
        <begin position="27"/>
        <end position="151"/>
    </location>
</feature>
<accession>A0A8T0FDY1</accession>
<keyword evidence="1" id="KW-0732">Signal</keyword>
<keyword evidence="3" id="KW-1185">Reference proteome</keyword>
<evidence type="ECO:0000313" key="3">
    <source>
        <dbReference type="Proteomes" id="UP000807504"/>
    </source>
</evidence>
<sequence>MIGVKIFFNAIWFLCYLLLNAKETKAGPFKDFYACYVTHVCECGLLDQYNQCYLKAPQSIRHLGADIFRDYFPGNFTGDDGLIPFTTQMCKDKENELFFKIWDRTEKELRAFERKMVMNLMLARDSVKTQTAKACVSPLIARCIEYGNACR</sequence>